<keyword evidence="3" id="KW-1185">Reference proteome</keyword>
<feature type="chain" id="PRO_5031554961" evidence="1">
    <location>
        <begin position="21"/>
        <end position="63"/>
    </location>
</feature>
<reference evidence="2 3" key="1">
    <citation type="journal article" date="2015" name="Int. J. Syst. Evol. Microbiol.">
        <title>Sphingomonas hengshuiensis sp. nov., isolated from lake wetland.</title>
        <authorList>
            <person name="Wei S."/>
            <person name="Wang T."/>
            <person name="Liu H."/>
            <person name="Zhang C."/>
            <person name="Guo J."/>
            <person name="Wang Q."/>
            <person name="Liang K."/>
            <person name="Zhang Z."/>
        </authorList>
    </citation>
    <scope>NUCLEOTIDE SEQUENCE [LARGE SCALE GENOMIC DNA]</scope>
    <source>
        <strain evidence="2 3">WHSC-8</strain>
    </source>
</reference>
<reference evidence="2 3" key="2">
    <citation type="submission" date="2015-02" db="EMBL/GenBank/DDBJ databases">
        <title>The complete genome of Sphingomonas hengshuiensis sp. WHSC-8 isolated from soil of Hengshui Lake.</title>
        <authorList>
            <person name="Wei S."/>
            <person name="Guo J."/>
            <person name="Su C."/>
            <person name="Wu R."/>
            <person name="Zhang Z."/>
            <person name="Liang K."/>
            <person name="Li H."/>
            <person name="Wang T."/>
            <person name="Liu H."/>
            <person name="Zhang C."/>
            <person name="Li Z."/>
            <person name="Wang Q."/>
            <person name="Meng J."/>
        </authorList>
    </citation>
    <scope>NUCLEOTIDE SEQUENCE [LARGE SCALE GENOMIC DNA]</scope>
    <source>
        <strain evidence="2 3">WHSC-8</strain>
    </source>
</reference>
<dbReference type="AlphaFoldDB" id="A0A7U4J801"/>
<dbReference type="EMBL" id="CP010836">
    <property type="protein sequence ID" value="AJP71812.1"/>
    <property type="molecule type" value="Genomic_DNA"/>
</dbReference>
<name>A0A7U4J801_9SPHN</name>
<proteinExistence type="predicted"/>
<accession>A0A7U4J801</accession>
<evidence type="ECO:0000313" key="2">
    <source>
        <dbReference type="EMBL" id="AJP71812.1"/>
    </source>
</evidence>
<evidence type="ECO:0000256" key="1">
    <source>
        <dbReference type="SAM" id="SignalP"/>
    </source>
</evidence>
<dbReference type="RefSeq" id="WP_044331623.1">
    <property type="nucleotide sequence ID" value="NZ_CP010836.1"/>
</dbReference>
<organism evidence="2 3">
    <name type="scientific">Sphingomonas hengshuiensis</name>
    <dbReference type="NCBI Taxonomy" id="1609977"/>
    <lineage>
        <taxon>Bacteria</taxon>
        <taxon>Pseudomonadati</taxon>
        <taxon>Pseudomonadota</taxon>
        <taxon>Alphaproteobacteria</taxon>
        <taxon>Sphingomonadales</taxon>
        <taxon>Sphingomonadaceae</taxon>
        <taxon>Sphingomonas</taxon>
    </lineage>
</organism>
<sequence>MRLRLLLLLPPLALAVPAPAAPMKPAYGRLCGGGAGGREDMPGKQPCPVACHAALCERQRKGR</sequence>
<dbReference type="KEGG" id="sphi:TS85_08485"/>
<evidence type="ECO:0000313" key="3">
    <source>
        <dbReference type="Proteomes" id="UP000032300"/>
    </source>
</evidence>
<keyword evidence="1" id="KW-0732">Signal</keyword>
<protein>
    <submittedName>
        <fullName evidence="2">Uncharacterized protein</fullName>
    </submittedName>
</protein>
<gene>
    <name evidence="2" type="ORF">TS85_08485</name>
</gene>
<feature type="signal peptide" evidence="1">
    <location>
        <begin position="1"/>
        <end position="20"/>
    </location>
</feature>
<dbReference type="Proteomes" id="UP000032300">
    <property type="component" value="Chromosome"/>
</dbReference>